<reference evidence="12 13" key="1">
    <citation type="journal article" date="2005" name="Science">
        <title>The genome sequence of Trypanosoma cruzi, etiologic agent of Chagas disease.</title>
        <authorList>
            <person name="El-Sayed N.M."/>
            <person name="Myler P.J."/>
            <person name="Bartholomeu D.C."/>
            <person name="Nilsson D."/>
            <person name="Aggarwal G."/>
            <person name="Tran A.N."/>
            <person name="Ghedin E."/>
            <person name="Worthey E.A."/>
            <person name="Delcher A.L."/>
            <person name="Blandin G."/>
            <person name="Westenberger S.J."/>
            <person name="Caler E."/>
            <person name="Cerqueira G.C."/>
            <person name="Branche C."/>
            <person name="Haas B."/>
            <person name="Anupama A."/>
            <person name="Arner E."/>
            <person name="Aslund L."/>
            <person name="Attipoe P."/>
            <person name="Bontempi E."/>
            <person name="Bringaud F."/>
            <person name="Burton P."/>
            <person name="Cadag E."/>
            <person name="Campbell D.A."/>
            <person name="Carrington M."/>
            <person name="Crabtree J."/>
            <person name="Darban H."/>
            <person name="da Silveira J.F."/>
            <person name="de Jong P."/>
            <person name="Edwards K."/>
            <person name="Englund P.T."/>
            <person name="Fazelina G."/>
            <person name="Feldblyum T."/>
            <person name="Ferella M."/>
            <person name="Frasch A.C."/>
            <person name="Gull K."/>
            <person name="Horn D."/>
            <person name="Hou L."/>
            <person name="Huang Y."/>
            <person name="Kindlund E."/>
            <person name="Klingbeil M."/>
            <person name="Kluge S."/>
            <person name="Koo H."/>
            <person name="Lacerda D."/>
            <person name="Levin M.J."/>
            <person name="Lorenzi H."/>
            <person name="Louie T."/>
            <person name="Machado C.R."/>
            <person name="McCulloch R."/>
            <person name="McKenna A."/>
            <person name="Mizuno Y."/>
            <person name="Mottram J.C."/>
            <person name="Nelson S."/>
            <person name="Ochaya S."/>
            <person name="Osoegawa K."/>
            <person name="Pai G."/>
            <person name="Parsons M."/>
            <person name="Pentony M."/>
            <person name="Pettersson U."/>
            <person name="Pop M."/>
            <person name="Ramirez J.L."/>
            <person name="Rinta J."/>
            <person name="Robertson L."/>
            <person name="Salzberg S.L."/>
            <person name="Sanchez D.O."/>
            <person name="Seyler A."/>
            <person name="Sharma R."/>
            <person name="Shetty J."/>
            <person name="Simpson A.J."/>
            <person name="Sisk E."/>
            <person name="Tammi M.T."/>
            <person name="Tarleton R."/>
            <person name="Teixeira S."/>
            <person name="Van Aken S."/>
            <person name="Vogt C."/>
            <person name="Ward P.N."/>
            <person name="Wickstead B."/>
            <person name="Wortman J."/>
            <person name="White O."/>
            <person name="Fraser C.M."/>
            <person name="Stuart K.D."/>
            <person name="Andersson B."/>
        </authorList>
    </citation>
    <scope>NUCLEOTIDE SEQUENCE [LARGE SCALE GENOMIC DNA]</scope>
    <source>
        <strain evidence="12 13">CL Brener</strain>
    </source>
</reference>
<dbReference type="Pfam" id="PF00753">
    <property type="entry name" value="Lactamase_B"/>
    <property type="match status" value="1"/>
</dbReference>
<evidence type="ECO:0000256" key="8">
    <source>
        <dbReference type="ARBA" id="ARBA00022833"/>
    </source>
</evidence>
<comment type="similarity">
    <text evidence="4">Belongs to the metallo-beta-lactamase superfamily. Glyoxalase II family.</text>
</comment>
<name>Q4DNS9_TRYCC</name>
<dbReference type="RefSeq" id="XP_816050.1">
    <property type="nucleotide sequence ID" value="XM_810957.1"/>
</dbReference>
<evidence type="ECO:0000259" key="11">
    <source>
        <dbReference type="SMART" id="SM00849"/>
    </source>
</evidence>
<dbReference type="eggNOG" id="KOG0813">
    <property type="taxonomic scope" value="Eukaryota"/>
</dbReference>
<evidence type="ECO:0000256" key="2">
    <source>
        <dbReference type="ARBA" id="ARBA00001947"/>
    </source>
</evidence>
<dbReference type="CDD" id="cd07723">
    <property type="entry name" value="hydroxyacylglutathione_hydrolase_MBL-fold"/>
    <property type="match status" value="1"/>
</dbReference>
<evidence type="ECO:0000313" key="13">
    <source>
        <dbReference type="Proteomes" id="UP000002296"/>
    </source>
</evidence>
<dbReference type="InParanoid" id="Q4DNS9"/>
<keyword evidence="13" id="KW-1185">Reference proteome</keyword>
<dbReference type="SMART" id="SM00849">
    <property type="entry name" value="Lactamase_B"/>
    <property type="match status" value="1"/>
</dbReference>
<dbReference type="STRING" id="353153.Q4DNS9"/>
<evidence type="ECO:0000256" key="1">
    <source>
        <dbReference type="ARBA" id="ARBA00001623"/>
    </source>
</evidence>
<dbReference type="OMA" id="EDAPLCC"/>
<keyword evidence="7" id="KW-0378">Hydrolase</keyword>
<dbReference type="EC" id="3.1.2.6" evidence="5"/>
<comment type="cofactor">
    <cofactor evidence="2">
        <name>Zn(2+)</name>
        <dbReference type="ChEBI" id="CHEBI:29105"/>
    </cofactor>
</comment>
<keyword evidence="6" id="KW-0479">Metal-binding</keyword>
<dbReference type="Gene3D" id="3.60.15.10">
    <property type="entry name" value="Ribonuclease Z/Hydroxyacylglutathione hydrolase-like"/>
    <property type="match status" value="1"/>
</dbReference>
<keyword evidence="10" id="KW-1133">Transmembrane helix</keyword>
<sequence>MCDAAKMKGIEPSQCPFFFFCWLFFIWHRTQLRPLLFFFFLCVWQQRQMQEFMTTLVRRSGIEIKQLMGVSLLLVFFGSLCISGVTSLPTTLAMTFLCYLSGIVPENEYFPRAWFKNNIFTWMYRIYCSDSIGYKYLRPMLHVRHGLPHSDYRHGVRSLSGGHKASSLFPVELKKNPEFYERGGGLVDLKGLGEEYKKGYRGVAVVPVPLLADNYAYLILSFATKKCAVVDPADPKLVMYMLTVVRYLTGVEFVLTDILTTHKHWDHAGGNLEFMQHLQNKSDAEITELLDAQLKIYGSAIDNPHACTNFVEDGNVLTVAGGGVTVAVFSSPGHTVGSVMFLLGDALMDSDVPQRLALFTGDCIFCGGCGAMFEVTTVDEVIQTRDLFFSHRMRTHPTNNKMFSADDVLVYVGHEYTERLVSEILRLHERDSGKEETNVELRNYLQALRAAMRSARMLRSKRQLDEISVSVPFGDNTKSPWSLPACTVPSTLAIEKRTNPLLTVKRAVLEDLREGEFLPNKLQTIIYASLERHVVD</sequence>
<evidence type="ECO:0000256" key="5">
    <source>
        <dbReference type="ARBA" id="ARBA00011917"/>
    </source>
</evidence>
<dbReference type="GO" id="GO:0004416">
    <property type="term" value="F:hydroxyacylglutathione hydrolase activity"/>
    <property type="evidence" value="ECO:0007669"/>
    <property type="project" value="UniProtKB-EC"/>
</dbReference>
<protein>
    <recommendedName>
        <fullName evidence="5">hydroxyacylglutathione hydrolase</fullName>
        <ecNumber evidence="5">3.1.2.6</ecNumber>
    </recommendedName>
    <alternativeName>
        <fullName evidence="9">Glyoxalase II</fullName>
    </alternativeName>
</protein>
<dbReference type="EMBL" id="AAHK01000293">
    <property type="protein sequence ID" value="EAN94199.1"/>
    <property type="molecule type" value="Genomic_DNA"/>
</dbReference>
<dbReference type="SMR" id="Q4DNS9"/>
<comment type="catalytic activity">
    <reaction evidence="1">
        <text>an S-(2-hydroxyacyl)glutathione + H2O = a 2-hydroxy carboxylate + glutathione + H(+)</text>
        <dbReference type="Rhea" id="RHEA:21864"/>
        <dbReference type="ChEBI" id="CHEBI:15377"/>
        <dbReference type="ChEBI" id="CHEBI:15378"/>
        <dbReference type="ChEBI" id="CHEBI:57925"/>
        <dbReference type="ChEBI" id="CHEBI:58896"/>
        <dbReference type="ChEBI" id="CHEBI:71261"/>
        <dbReference type="EC" id="3.1.2.6"/>
    </reaction>
</comment>
<dbReference type="GO" id="GO:0046872">
    <property type="term" value="F:metal ion binding"/>
    <property type="evidence" value="ECO:0007669"/>
    <property type="project" value="UniProtKB-KW"/>
</dbReference>
<dbReference type="AlphaFoldDB" id="Q4DNS9"/>
<evidence type="ECO:0000313" key="12">
    <source>
        <dbReference type="EMBL" id="EAN94199.1"/>
    </source>
</evidence>
<dbReference type="InterPro" id="IPR001279">
    <property type="entry name" value="Metallo-B-lactamas"/>
</dbReference>
<dbReference type="GeneID" id="3547876"/>
<dbReference type="KEGG" id="tcr:511003.210"/>
<organism evidence="12 13">
    <name type="scientific">Trypanosoma cruzi (strain CL Brener)</name>
    <dbReference type="NCBI Taxonomy" id="353153"/>
    <lineage>
        <taxon>Eukaryota</taxon>
        <taxon>Discoba</taxon>
        <taxon>Euglenozoa</taxon>
        <taxon>Kinetoplastea</taxon>
        <taxon>Metakinetoplastina</taxon>
        <taxon>Trypanosomatida</taxon>
        <taxon>Trypanosomatidae</taxon>
        <taxon>Trypanosoma</taxon>
        <taxon>Schizotrypanum</taxon>
    </lineage>
</organism>
<gene>
    <name evidence="12" type="ORF">Tc00.1047053511003.210</name>
</gene>
<evidence type="ECO:0000256" key="4">
    <source>
        <dbReference type="ARBA" id="ARBA00006759"/>
    </source>
</evidence>
<comment type="pathway">
    <text evidence="3">Secondary metabolite metabolism; methylglyoxal degradation; (R)-lactate from methylglyoxal: step 2/2.</text>
</comment>
<feature type="transmembrane region" description="Helical" evidence="10">
    <location>
        <begin position="67"/>
        <end position="88"/>
    </location>
</feature>
<evidence type="ECO:0000256" key="6">
    <source>
        <dbReference type="ARBA" id="ARBA00022723"/>
    </source>
</evidence>
<feature type="domain" description="Metallo-beta-lactamase" evidence="11">
    <location>
        <begin position="213"/>
        <end position="414"/>
    </location>
</feature>
<evidence type="ECO:0000256" key="9">
    <source>
        <dbReference type="ARBA" id="ARBA00031044"/>
    </source>
</evidence>
<comment type="caution">
    <text evidence="12">The sequence shown here is derived from an EMBL/GenBank/DDBJ whole genome shotgun (WGS) entry which is preliminary data.</text>
</comment>
<dbReference type="PaxDb" id="353153-Q4DNS9"/>
<keyword evidence="8" id="KW-0862">Zinc</keyword>
<dbReference type="InterPro" id="IPR035680">
    <property type="entry name" value="Clx_II_MBL"/>
</dbReference>
<keyword evidence="10" id="KW-0812">Transmembrane</keyword>
<dbReference type="Proteomes" id="UP000002296">
    <property type="component" value="Unassembled WGS sequence"/>
</dbReference>
<proteinExistence type="inferred from homology"/>
<dbReference type="PANTHER" id="PTHR11935:SF94">
    <property type="entry name" value="TENZING NORGAY, ISOFORM C"/>
    <property type="match status" value="1"/>
</dbReference>
<dbReference type="PANTHER" id="PTHR11935">
    <property type="entry name" value="BETA LACTAMASE DOMAIN"/>
    <property type="match status" value="1"/>
</dbReference>
<evidence type="ECO:0000256" key="10">
    <source>
        <dbReference type="SAM" id="Phobius"/>
    </source>
</evidence>
<dbReference type="SUPFAM" id="SSF56281">
    <property type="entry name" value="Metallo-hydrolase/oxidoreductase"/>
    <property type="match status" value="1"/>
</dbReference>
<keyword evidence="10" id="KW-0472">Membrane</keyword>
<dbReference type="InterPro" id="IPR036866">
    <property type="entry name" value="RibonucZ/Hydroxyglut_hydro"/>
</dbReference>
<accession>Q4DNS9</accession>
<evidence type="ECO:0000256" key="7">
    <source>
        <dbReference type="ARBA" id="ARBA00022801"/>
    </source>
</evidence>
<evidence type="ECO:0000256" key="3">
    <source>
        <dbReference type="ARBA" id="ARBA00004963"/>
    </source>
</evidence>